<feature type="transmembrane region" description="Helical" evidence="8">
    <location>
        <begin position="372"/>
        <end position="396"/>
    </location>
</feature>
<accession>A0A6I0F7H2</accession>
<dbReference type="Proteomes" id="UP000432715">
    <property type="component" value="Unassembled WGS sequence"/>
</dbReference>
<evidence type="ECO:0000313" key="11">
    <source>
        <dbReference type="Proteomes" id="UP000432715"/>
    </source>
</evidence>
<proteinExistence type="inferred from homology"/>
<sequence>MDNIHFPIYSIVLLLTASVLIPLLNIEFKKIKLFLVSVLAIAWLLTLKALLYVYKVGSFTYNFGNWNEAIGVQLLVNEFSAFMSLFILTLSLLILIYSFKDMEHVINNHKLNDYYTLVFILIFSMIGITYTNDLFNMYVFMEILSLTSCSIVSIKNKKETYMSSFRYLVISTIGSLSILFGIAMLYMVTGHLNIGKSYEIISVAWQLFPTNILTAVGFILTGLAIKAAMFPLHVWLPDAHSSAPSASSALLSSLVVKVYIFSAYKILFNVLGETIVNALGIPAFITFFAAMGMIMGSVFAIGQKDIKRVLAYSSVAQLGYIFLGLGLVSTDGLAASMFHIISHGLMKSALFLSAGAIIYYKDKRNINDLDGIGYEMPITMLVFTVAALGMIGIPGINGFMSKIYLSFAVLGADKPIYLILILVSSFLNAIYYLPIIISAFLKESKERKNIMVLDKLPKTMIVPMVILALGSLILGFYPHLIMEAIEKAVPTFLQ</sequence>
<evidence type="ECO:0000256" key="8">
    <source>
        <dbReference type="SAM" id="Phobius"/>
    </source>
</evidence>
<keyword evidence="4 7" id="KW-0812">Transmembrane</keyword>
<dbReference type="EMBL" id="WBZC01000031">
    <property type="protein sequence ID" value="KAB3534156.1"/>
    <property type="molecule type" value="Genomic_DNA"/>
</dbReference>
<feature type="transmembrane region" description="Helical" evidence="8">
    <location>
        <begin position="74"/>
        <end position="99"/>
    </location>
</feature>
<dbReference type="InterPro" id="IPR050586">
    <property type="entry name" value="CPA3_Na-H_Antiporter_D"/>
</dbReference>
<dbReference type="PRINTS" id="PR01434">
    <property type="entry name" value="NADHDHGNASE5"/>
</dbReference>
<feature type="transmembrane region" description="Helical" evidence="8">
    <location>
        <begin position="461"/>
        <end position="480"/>
    </location>
</feature>
<feature type="transmembrane region" description="Helical" evidence="8">
    <location>
        <begin position="248"/>
        <end position="267"/>
    </location>
</feature>
<keyword evidence="11" id="KW-1185">Reference proteome</keyword>
<feature type="transmembrane region" description="Helical" evidence="8">
    <location>
        <begin position="167"/>
        <end position="188"/>
    </location>
</feature>
<keyword evidence="6 8" id="KW-0472">Membrane</keyword>
<evidence type="ECO:0000256" key="4">
    <source>
        <dbReference type="ARBA" id="ARBA00022692"/>
    </source>
</evidence>
<feature type="transmembrane region" description="Helical" evidence="8">
    <location>
        <begin position="416"/>
        <end position="441"/>
    </location>
</feature>
<evidence type="ECO:0000256" key="5">
    <source>
        <dbReference type="ARBA" id="ARBA00022989"/>
    </source>
</evidence>
<dbReference type="PANTHER" id="PTHR42703:SF1">
    <property type="entry name" value="NA(+)_H(+) ANTIPORTER SUBUNIT D1"/>
    <property type="match status" value="1"/>
</dbReference>
<feature type="transmembrane region" description="Helical" evidence="8">
    <location>
        <begin position="279"/>
        <end position="302"/>
    </location>
</feature>
<feature type="transmembrane region" description="Helical" evidence="8">
    <location>
        <begin position="33"/>
        <end position="54"/>
    </location>
</feature>
<dbReference type="AlphaFoldDB" id="A0A6I0F7H2"/>
<organism evidence="10 11">
    <name type="scientific">Alkaliphilus pronyensis</name>
    <dbReference type="NCBI Taxonomy" id="1482732"/>
    <lineage>
        <taxon>Bacteria</taxon>
        <taxon>Bacillati</taxon>
        <taxon>Bacillota</taxon>
        <taxon>Clostridia</taxon>
        <taxon>Peptostreptococcales</taxon>
        <taxon>Natronincolaceae</taxon>
        <taxon>Alkaliphilus</taxon>
    </lineage>
</organism>
<evidence type="ECO:0000259" key="9">
    <source>
        <dbReference type="Pfam" id="PF00361"/>
    </source>
</evidence>
<comment type="caution">
    <text evidence="10">The sequence shown here is derived from an EMBL/GenBank/DDBJ whole genome shotgun (WGS) entry which is preliminary data.</text>
</comment>
<evidence type="ECO:0000256" key="3">
    <source>
        <dbReference type="ARBA" id="ARBA00022475"/>
    </source>
</evidence>
<dbReference type="OrthoDB" id="9807568at2"/>
<feature type="transmembrane region" description="Helical" evidence="8">
    <location>
        <begin position="6"/>
        <end position="26"/>
    </location>
</feature>
<feature type="domain" description="NADH:quinone oxidoreductase/Mrp antiporter transmembrane" evidence="9">
    <location>
        <begin position="132"/>
        <end position="427"/>
    </location>
</feature>
<dbReference type="GO" id="GO:0005886">
    <property type="term" value="C:plasma membrane"/>
    <property type="evidence" value="ECO:0007669"/>
    <property type="project" value="UniProtKB-SubCell"/>
</dbReference>
<feature type="transmembrane region" description="Helical" evidence="8">
    <location>
        <begin position="137"/>
        <end position="155"/>
    </location>
</feature>
<dbReference type="RefSeq" id="WP_151861377.1">
    <property type="nucleotide sequence ID" value="NZ_WBZC01000031.1"/>
</dbReference>
<keyword evidence="3" id="KW-1003">Cell membrane</keyword>
<evidence type="ECO:0000256" key="2">
    <source>
        <dbReference type="ARBA" id="ARBA00005346"/>
    </source>
</evidence>
<feature type="transmembrane region" description="Helical" evidence="8">
    <location>
        <begin position="212"/>
        <end position="236"/>
    </location>
</feature>
<feature type="transmembrane region" description="Helical" evidence="8">
    <location>
        <begin position="309"/>
        <end position="328"/>
    </location>
</feature>
<dbReference type="Pfam" id="PF00361">
    <property type="entry name" value="Proton_antipo_M"/>
    <property type="match status" value="1"/>
</dbReference>
<evidence type="ECO:0000313" key="10">
    <source>
        <dbReference type="EMBL" id="KAB3534156.1"/>
    </source>
</evidence>
<comment type="subcellular location">
    <subcellularLocation>
        <location evidence="1">Cell membrane</location>
        <topology evidence="1">Multi-pass membrane protein</topology>
    </subcellularLocation>
    <subcellularLocation>
        <location evidence="7">Membrane</location>
        <topology evidence="7">Multi-pass membrane protein</topology>
    </subcellularLocation>
</comment>
<reference evidence="10 11" key="1">
    <citation type="submission" date="2019-10" db="EMBL/GenBank/DDBJ databases">
        <title>Alkaliphilus serpentinus sp. nov. and Alkaliphilus pronyensis sp. nov., two novel anaerobic alkaliphilic species isolated from the serpentinized-hosted hydrothermal field of the Prony Bay (New Caledonia).</title>
        <authorList>
            <person name="Postec A."/>
        </authorList>
    </citation>
    <scope>NUCLEOTIDE SEQUENCE [LARGE SCALE GENOMIC DNA]</scope>
    <source>
        <strain evidence="10 11">LacV</strain>
    </source>
</reference>
<evidence type="ECO:0000256" key="7">
    <source>
        <dbReference type="RuleBase" id="RU000320"/>
    </source>
</evidence>
<keyword evidence="5 8" id="KW-1133">Transmembrane helix</keyword>
<feature type="transmembrane region" description="Helical" evidence="8">
    <location>
        <begin position="111"/>
        <end position="131"/>
    </location>
</feature>
<dbReference type="InterPro" id="IPR001750">
    <property type="entry name" value="ND/Mrp_TM"/>
</dbReference>
<gene>
    <name evidence="10" type="ORF">F8154_09465</name>
</gene>
<evidence type="ECO:0000256" key="1">
    <source>
        <dbReference type="ARBA" id="ARBA00004651"/>
    </source>
</evidence>
<protein>
    <submittedName>
        <fullName evidence="10">Monovalent cation/H+ antiporter subunit D family protein</fullName>
    </submittedName>
</protein>
<dbReference type="PANTHER" id="PTHR42703">
    <property type="entry name" value="NADH DEHYDROGENASE"/>
    <property type="match status" value="1"/>
</dbReference>
<comment type="similarity">
    <text evidence="2">Belongs to the CPA3 antiporters (TC 2.A.63) subunit D family.</text>
</comment>
<name>A0A6I0F7H2_9FIRM</name>
<feature type="transmembrane region" description="Helical" evidence="8">
    <location>
        <begin position="340"/>
        <end position="360"/>
    </location>
</feature>
<evidence type="ECO:0000256" key="6">
    <source>
        <dbReference type="ARBA" id="ARBA00023136"/>
    </source>
</evidence>